<dbReference type="Proteomes" id="UP000683246">
    <property type="component" value="Chromosome"/>
</dbReference>
<keyword evidence="6 7" id="KW-0472">Membrane</keyword>
<dbReference type="AlphaFoldDB" id="A0A8J8MQF0"/>
<evidence type="ECO:0000313" key="11">
    <source>
        <dbReference type="Proteomes" id="UP000683246"/>
    </source>
</evidence>
<feature type="domain" description="Cation efflux protein transmembrane" evidence="8">
    <location>
        <begin position="17"/>
        <end position="215"/>
    </location>
</feature>
<dbReference type="InterPro" id="IPR036837">
    <property type="entry name" value="Cation_efflux_CTD_sf"/>
</dbReference>
<comment type="similarity">
    <text evidence="2">Belongs to the cation diffusion facilitator (CDF) transporter (TC 2.A.4) family.</text>
</comment>
<dbReference type="Pfam" id="PF16916">
    <property type="entry name" value="ZT_dimer"/>
    <property type="match status" value="1"/>
</dbReference>
<keyword evidence="3" id="KW-0813">Transport</keyword>
<dbReference type="EMBL" id="CP058649">
    <property type="protein sequence ID" value="QUI25553.1"/>
    <property type="molecule type" value="Genomic_DNA"/>
</dbReference>
<comment type="subcellular location">
    <subcellularLocation>
        <location evidence="1">Membrane</location>
        <topology evidence="1">Multi-pass membrane protein</topology>
    </subcellularLocation>
</comment>
<accession>A0A8J8MQF0</accession>
<sequence>MDNVLKRGYEARKVTRIGLVINVLIACMKLLAGFFGKSSAMIADGVHSLSDFFSDIIVIAGLRLTDKPEDACHNYGHGKIETLVTVFISCLLMIAGFYIMESGISKMIGVIQGQELLRPGWIAFFAAIFSIVSKEGLYVYTIRAGRRINSPVLIANAWHHRSDSLSSIGTLIGIGGAILLGNKWVILDPIASVVVSLFIFKVGYDIIKPAINELLECSLNNEEINQIKDILDRYSEVKSYHKLRTRRIGRKIAIDVHTLLDKRLNIVEAHDIANLIENDIRALFGDISIINIHIEPFL</sequence>
<evidence type="ECO:0000256" key="1">
    <source>
        <dbReference type="ARBA" id="ARBA00004141"/>
    </source>
</evidence>
<dbReference type="GO" id="GO:0016020">
    <property type="term" value="C:membrane"/>
    <property type="evidence" value="ECO:0007669"/>
    <property type="project" value="UniProtKB-SubCell"/>
</dbReference>
<gene>
    <name evidence="10" type="ORF">HZI73_00975</name>
</gene>
<keyword evidence="4 7" id="KW-0812">Transmembrane</keyword>
<keyword evidence="11" id="KW-1185">Reference proteome</keyword>
<dbReference type="InterPro" id="IPR050291">
    <property type="entry name" value="CDF_Transporter"/>
</dbReference>
<feature type="transmembrane region" description="Helical" evidence="7">
    <location>
        <begin position="83"/>
        <end position="100"/>
    </location>
</feature>
<name>A0A8J8MQF0_9FIRM</name>
<feature type="domain" description="Cation efflux protein cytoplasmic" evidence="9">
    <location>
        <begin position="220"/>
        <end position="297"/>
    </location>
</feature>
<dbReference type="InterPro" id="IPR058533">
    <property type="entry name" value="Cation_efflux_TM"/>
</dbReference>
<dbReference type="KEGG" id="vpy:HZI73_00975"/>
<organism evidence="10 11">
    <name type="scientific">Vallitalea pronyensis</name>
    <dbReference type="NCBI Taxonomy" id="1348613"/>
    <lineage>
        <taxon>Bacteria</taxon>
        <taxon>Bacillati</taxon>
        <taxon>Bacillota</taxon>
        <taxon>Clostridia</taxon>
        <taxon>Lachnospirales</taxon>
        <taxon>Vallitaleaceae</taxon>
        <taxon>Vallitalea</taxon>
    </lineage>
</organism>
<dbReference type="PANTHER" id="PTHR43840:SF15">
    <property type="entry name" value="MITOCHONDRIAL METAL TRANSPORTER 1-RELATED"/>
    <property type="match status" value="1"/>
</dbReference>
<dbReference type="InterPro" id="IPR027469">
    <property type="entry name" value="Cation_efflux_TMD_sf"/>
</dbReference>
<evidence type="ECO:0000256" key="2">
    <source>
        <dbReference type="ARBA" id="ARBA00008114"/>
    </source>
</evidence>
<evidence type="ECO:0000259" key="9">
    <source>
        <dbReference type="Pfam" id="PF16916"/>
    </source>
</evidence>
<evidence type="ECO:0000256" key="6">
    <source>
        <dbReference type="ARBA" id="ARBA00023136"/>
    </source>
</evidence>
<proteinExistence type="inferred from homology"/>
<evidence type="ECO:0000256" key="3">
    <source>
        <dbReference type="ARBA" id="ARBA00022448"/>
    </source>
</evidence>
<dbReference type="NCBIfam" id="TIGR01297">
    <property type="entry name" value="CDF"/>
    <property type="match status" value="1"/>
</dbReference>
<dbReference type="Gene3D" id="3.30.70.1350">
    <property type="entry name" value="Cation efflux protein, cytoplasmic domain"/>
    <property type="match status" value="1"/>
</dbReference>
<evidence type="ECO:0000259" key="8">
    <source>
        <dbReference type="Pfam" id="PF01545"/>
    </source>
</evidence>
<feature type="transmembrane region" description="Helical" evidence="7">
    <location>
        <begin position="41"/>
        <end position="62"/>
    </location>
</feature>
<evidence type="ECO:0000256" key="5">
    <source>
        <dbReference type="ARBA" id="ARBA00022989"/>
    </source>
</evidence>
<dbReference type="Gene3D" id="1.20.1510.10">
    <property type="entry name" value="Cation efflux protein transmembrane domain"/>
    <property type="match status" value="1"/>
</dbReference>
<dbReference type="FunFam" id="1.20.1510.10:FF:000006">
    <property type="entry name" value="Divalent cation efflux transporter"/>
    <property type="match status" value="1"/>
</dbReference>
<evidence type="ECO:0000313" key="10">
    <source>
        <dbReference type="EMBL" id="QUI25553.1"/>
    </source>
</evidence>
<dbReference type="InterPro" id="IPR002524">
    <property type="entry name" value="Cation_efflux"/>
</dbReference>
<feature type="transmembrane region" description="Helical" evidence="7">
    <location>
        <begin position="120"/>
        <end position="141"/>
    </location>
</feature>
<dbReference type="PROSITE" id="PS51257">
    <property type="entry name" value="PROKAR_LIPOPROTEIN"/>
    <property type="match status" value="1"/>
</dbReference>
<dbReference type="SUPFAM" id="SSF161111">
    <property type="entry name" value="Cation efflux protein transmembrane domain-like"/>
    <property type="match status" value="1"/>
</dbReference>
<dbReference type="Pfam" id="PF01545">
    <property type="entry name" value="Cation_efflux"/>
    <property type="match status" value="1"/>
</dbReference>
<keyword evidence="5 7" id="KW-1133">Transmembrane helix</keyword>
<feature type="transmembrane region" description="Helical" evidence="7">
    <location>
        <begin position="14"/>
        <end position="35"/>
    </location>
</feature>
<evidence type="ECO:0000256" key="7">
    <source>
        <dbReference type="SAM" id="Phobius"/>
    </source>
</evidence>
<reference evidence="10" key="1">
    <citation type="submission" date="2020-07" db="EMBL/GenBank/DDBJ databases">
        <title>Vallitalea pronyensis genome.</title>
        <authorList>
            <person name="Postec A."/>
        </authorList>
    </citation>
    <scope>NUCLEOTIDE SEQUENCE</scope>
    <source>
        <strain evidence="10">FatNI3</strain>
    </source>
</reference>
<evidence type="ECO:0000256" key="4">
    <source>
        <dbReference type="ARBA" id="ARBA00022692"/>
    </source>
</evidence>
<dbReference type="InterPro" id="IPR027470">
    <property type="entry name" value="Cation_efflux_CTD"/>
</dbReference>
<dbReference type="GO" id="GO:0008324">
    <property type="term" value="F:monoatomic cation transmembrane transporter activity"/>
    <property type="evidence" value="ECO:0007669"/>
    <property type="project" value="InterPro"/>
</dbReference>
<dbReference type="PANTHER" id="PTHR43840">
    <property type="entry name" value="MITOCHONDRIAL METAL TRANSPORTER 1-RELATED"/>
    <property type="match status" value="1"/>
</dbReference>
<dbReference type="SUPFAM" id="SSF160240">
    <property type="entry name" value="Cation efflux protein cytoplasmic domain-like"/>
    <property type="match status" value="1"/>
</dbReference>
<protein>
    <submittedName>
        <fullName evidence="10">Cation transporter</fullName>
    </submittedName>
</protein>